<reference evidence="1" key="1">
    <citation type="submission" date="2021-01" db="EMBL/GenBank/DDBJ databases">
        <title>Phytophthora aleatoria, a newly-described species from Pinus radiata is distinct from Phytophthora cactorum isolates based on comparative genomics.</title>
        <authorList>
            <person name="Mcdougal R."/>
            <person name="Panda P."/>
            <person name="Williams N."/>
            <person name="Studholme D.J."/>
        </authorList>
    </citation>
    <scope>NUCLEOTIDE SEQUENCE</scope>
    <source>
        <strain evidence="1">NZFS 4037</strain>
    </source>
</reference>
<evidence type="ECO:0000313" key="2">
    <source>
        <dbReference type="Proteomes" id="UP000709295"/>
    </source>
</evidence>
<evidence type="ECO:0000313" key="1">
    <source>
        <dbReference type="EMBL" id="KAG6941538.1"/>
    </source>
</evidence>
<proteinExistence type="predicted"/>
<gene>
    <name evidence="1" type="ORF">JG688_00018615</name>
</gene>
<sequence length="261" mass="29601">MGLGKHQESKKDGEVATIEVQLPSEHSGGVLIVYRGRELQFRHDFGTDKNVAAFLPHYAVYFADAPHAREEVTSGFQLILKYSLSLPSEMQYLKDAKGDKPLSEELAEVLRQIEPEDECFALLLEGHYKEEDIQSQGADALSKMDKTRYRALLEANSLVHEDKALVFYIAQLTRAVQQYDGRLGAHRNPKWKEKGAIWQEYDREDSVTWYSIDGKKYGDAIRTMYVSAINGFSEEEVGPPTSTPTFLNPGRLTLSQIWKPD</sequence>
<comment type="caution">
    <text evidence="1">The sequence shown here is derived from an EMBL/GenBank/DDBJ whole genome shotgun (WGS) entry which is preliminary data.</text>
</comment>
<dbReference type="PANTHER" id="PTHR33099:SF7">
    <property type="entry name" value="MYND-TYPE DOMAIN-CONTAINING PROTEIN"/>
    <property type="match status" value="1"/>
</dbReference>
<dbReference type="EMBL" id="JAENGY010003596">
    <property type="protein sequence ID" value="KAG6941538.1"/>
    <property type="molecule type" value="Genomic_DNA"/>
</dbReference>
<dbReference type="Proteomes" id="UP000709295">
    <property type="component" value="Unassembled WGS sequence"/>
</dbReference>
<protein>
    <submittedName>
        <fullName evidence="1">Uncharacterized protein</fullName>
    </submittedName>
</protein>
<organism evidence="1 2">
    <name type="scientific">Phytophthora aleatoria</name>
    <dbReference type="NCBI Taxonomy" id="2496075"/>
    <lineage>
        <taxon>Eukaryota</taxon>
        <taxon>Sar</taxon>
        <taxon>Stramenopiles</taxon>
        <taxon>Oomycota</taxon>
        <taxon>Peronosporomycetes</taxon>
        <taxon>Peronosporales</taxon>
        <taxon>Peronosporaceae</taxon>
        <taxon>Phytophthora</taxon>
    </lineage>
</organism>
<accession>A0A8J5IVZ2</accession>
<keyword evidence="2" id="KW-1185">Reference proteome</keyword>
<feature type="non-terminal residue" evidence="1">
    <location>
        <position position="261"/>
    </location>
</feature>
<dbReference type="PANTHER" id="PTHR33099">
    <property type="entry name" value="FE2OG DIOXYGENASE DOMAIN-CONTAINING PROTEIN"/>
    <property type="match status" value="1"/>
</dbReference>
<dbReference type="AlphaFoldDB" id="A0A8J5IVZ2"/>
<name>A0A8J5IVZ2_9STRA</name>